<protein>
    <submittedName>
        <fullName evidence="1">Uncharacterized protein</fullName>
    </submittedName>
</protein>
<name>A0A016UNX3_9BILA</name>
<dbReference type="Proteomes" id="UP000024635">
    <property type="component" value="Unassembled WGS sequence"/>
</dbReference>
<evidence type="ECO:0000313" key="2">
    <source>
        <dbReference type="Proteomes" id="UP000024635"/>
    </source>
</evidence>
<dbReference type="EMBL" id="JARK01001369">
    <property type="protein sequence ID" value="EYC16547.1"/>
    <property type="molecule type" value="Genomic_DNA"/>
</dbReference>
<reference evidence="2" key="1">
    <citation type="journal article" date="2015" name="Nat. Genet.">
        <title>The genome and transcriptome of the zoonotic hookworm Ancylostoma ceylanicum identify infection-specific gene families.</title>
        <authorList>
            <person name="Schwarz E.M."/>
            <person name="Hu Y."/>
            <person name="Antoshechkin I."/>
            <person name="Miller M.M."/>
            <person name="Sternberg P.W."/>
            <person name="Aroian R.V."/>
        </authorList>
    </citation>
    <scope>NUCLEOTIDE SEQUENCE</scope>
    <source>
        <strain evidence="2">HY135</strain>
    </source>
</reference>
<evidence type="ECO:0000313" key="1">
    <source>
        <dbReference type="EMBL" id="EYC16547.1"/>
    </source>
</evidence>
<comment type="caution">
    <text evidence="1">The sequence shown here is derived from an EMBL/GenBank/DDBJ whole genome shotgun (WGS) entry which is preliminary data.</text>
</comment>
<keyword evidence="2" id="KW-1185">Reference proteome</keyword>
<gene>
    <name evidence="1" type="primary">Acey_s0033.g2715</name>
    <name evidence="1" type="ORF">Y032_0033g2715</name>
</gene>
<sequence length="92" mass="10192">MPARDRVAATGLLVQNSVMMTKSRRLKRASLPLILVTATVWVAESTKFVAIGSYQEATFEFTFDAWVLTNDTTLFLIESSLVDVLFVSADAF</sequence>
<proteinExistence type="predicted"/>
<dbReference type="AlphaFoldDB" id="A0A016UNX3"/>
<accession>A0A016UNX3</accession>
<organism evidence="1 2">
    <name type="scientific">Ancylostoma ceylanicum</name>
    <dbReference type="NCBI Taxonomy" id="53326"/>
    <lineage>
        <taxon>Eukaryota</taxon>
        <taxon>Metazoa</taxon>
        <taxon>Ecdysozoa</taxon>
        <taxon>Nematoda</taxon>
        <taxon>Chromadorea</taxon>
        <taxon>Rhabditida</taxon>
        <taxon>Rhabditina</taxon>
        <taxon>Rhabditomorpha</taxon>
        <taxon>Strongyloidea</taxon>
        <taxon>Ancylostomatidae</taxon>
        <taxon>Ancylostomatinae</taxon>
        <taxon>Ancylostoma</taxon>
    </lineage>
</organism>